<comment type="caution">
    <text evidence="2">The sequence shown here is derived from an EMBL/GenBank/DDBJ whole genome shotgun (WGS) entry which is preliminary data.</text>
</comment>
<dbReference type="GO" id="GO:0030307">
    <property type="term" value="P:positive regulation of cell growth"/>
    <property type="evidence" value="ECO:0007669"/>
    <property type="project" value="TreeGrafter"/>
</dbReference>
<dbReference type="GO" id="GO:0010506">
    <property type="term" value="P:regulation of autophagy"/>
    <property type="evidence" value="ECO:0007669"/>
    <property type="project" value="TreeGrafter"/>
</dbReference>
<organism evidence="2 3">
    <name type="scientific">Plutella xylostella</name>
    <name type="common">Diamondback moth</name>
    <name type="synonym">Plutella maculipennis</name>
    <dbReference type="NCBI Taxonomy" id="51655"/>
    <lineage>
        <taxon>Eukaryota</taxon>
        <taxon>Metazoa</taxon>
        <taxon>Ecdysozoa</taxon>
        <taxon>Arthropoda</taxon>
        <taxon>Hexapoda</taxon>
        <taxon>Insecta</taxon>
        <taxon>Pterygota</taxon>
        <taxon>Neoptera</taxon>
        <taxon>Endopterygota</taxon>
        <taxon>Lepidoptera</taxon>
        <taxon>Glossata</taxon>
        <taxon>Ditrysia</taxon>
        <taxon>Yponomeutoidea</taxon>
        <taxon>Plutellidae</taxon>
        <taxon>Plutella</taxon>
    </lineage>
</organism>
<dbReference type="GO" id="GO:0030674">
    <property type="term" value="F:protein-macromolecule adaptor activity"/>
    <property type="evidence" value="ECO:0007669"/>
    <property type="project" value="TreeGrafter"/>
</dbReference>
<dbReference type="GO" id="GO:0071230">
    <property type="term" value="P:cellular response to amino acid stimulus"/>
    <property type="evidence" value="ECO:0007669"/>
    <property type="project" value="TreeGrafter"/>
</dbReference>
<name>A0A8S4D5A3_PLUXY</name>
<dbReference type="InterPro" id="IPR011989">
    <property type="entry name" value="ARM-like"/>
</dbReference>
<keyword evidence="3" id="KW-1185">Reference proteome</keyword>
<dbReference type="PRINTS" id="PR01547">
    <property type="entry name" value="YEAST176DUF"/>
</dbReference>
<dbReference type="GO" id="GO:0038202">
    <property type="term" value="P:TORC1 signaling"/>
    <property type="evidence" value="ECO:0007669"/>
    <property type="project" value="TreeGrafter"/>
</dbReference>
<dbReference type="GO" id="GO:0005737">
    <property type="term" value="C:cytoplasm"/>
    <property type="evidence" value="ECO:0007669"/>
    <property type="project" value="TreeGrafter"/>
</dbReference>
<sequence>MMYTGPWAVRAVLAVGIFPYMLKLLQASAPDLRASMVYIWAKIIAVDPSCQVDLVNAKGHKYFLSVLQDPTVDMEHRTLAAYVLCGIVDNYPAGQEAALQLTVSTGRHDLDLLGAAERGVGPVPLALPLPRRPAAPARLLRWLCAALARLWQRYDDARWAGVRDNAHEKLAPLLTHPDPDVRCVCIFALGASCPRARTEHAGALQQQAAAALLQRACDDAAPPARQAILHGNYTTSSTEQRRAAAAGGGGAAAARLRRRRAARPPGHPARLLYHTSRSTLQWMVLSYEQYLVSVATAERARRGARVDPGQDALRARPAPPLPTIGRNSVYTRLWAMLTTLARDPHPQVAAMADDIVAYITNQVSVPTDTPAASYSVHTRCGPC</sequence>
<dbReference type="InterPro" id="IPR016024">
    <property type="entry name" value="ARM-type_fold"/>
</dbReference>
<dbReference type="Proteomes" id="UP000653454">
    <property type="component" value="Unassembled WGS sequence"/>
</dbReference>
<gene>
    <name evidence="2" type="ORF">PLXY2_LOCUS1154</name>
</gene>
<dbReference type="Gene3D" id="1.25.10.10">
    <property type="entry name" value="Leucine-rich Repeat Variant"/>
    <property type="match status" value="1"/>
</dbReference>
<dbReference type="EMBL" id="CAJHNJ030000003">
    <property type="protein sequence ID" value="CAG9092875.1"/>
    <property type="molecule type" value="Genomic_DNA"/>
</dbReference>
<protein>
    <submittedName>
        <fullName evidence="2">(diamondback moth) hypothetical protein</fullName>
    </submittedName>
</protein>
<dbReference type="PANTHER" id="PTHR12848">
    <property type="entry name" value="REGULATORY-ASSOCIATED PROTEIN OF MTOR"/>
    <property type="match status" value="1"/>
</dbReference>
<dbReference type="PANTHER" id="PTHR12848:SF16">
    <property type="entry name" value="REGULATORY-ASSOCIATED PROTEIN OF MTOR"/>
    <property type="match status" value="1"/>
</dbReference>
<dbReference type="AlphaFoldDB" id="A0A8S4D5A3"/>
<dbReference type="SUPFAM" id="SSF48371">
    <property type="entry name" value="ARM repeat"/>
    <property type="match status" value="1"/>
</dbReference>
<dbReference type="InterPro" id="IPR004083">
    <property type="entry name" value="Raptor"/>
</dbReference>
<feature type="region of interest" description="Disordered" evidence="1">
    <location>
        <begin position="232"/>
        <end position="270"/>
    </location>
</feature>
<evidence type="ECO:0000256" key="1">
    <source>
        <dbReference type="SAM" id="MobiDB-lite"/>
    </source>
</evidence>
<accession>A0A8S4D5A3</accession>
<evidence type="ECO:0000313" key="3">
    <source>
        <dbReference type="Proteomes" id="UP000653454"/>
    </source>
</evidence>
<proteinExistence type="predicted"/>
<evidence type="ECO:0000313" key="2">
    <source>
        <dbReference type="EMBL" id="CAG9092875.1"/>
    </source>
</evidence>
<dbReference type="GO" id="GO:0031931">
    <property type="term" value="C:TORC1 complex"/>
    <property type="evidence" value="ECO:0007669"/>
    <property type="project" value="InterPro"/>
</dbReference>
<dbReference type="GO" id="GO:0009267">
    <property type="term" value="P:cellular response to starvation"/>
    <property type="evidence" value="ECO:0007669"/>
    <property type="project" value="TreeGrafter"/>
</dbReference>
<reference evidence="2" key="1">
    <citation type="submission" date="2020-11" db="EMBL/GenBank/DDBJ databases">
        <authorList>
            <person name="Whiteford S."/>
        </authorList>
    </citation>
    <scope>NUCLEOTIDE SEQUENCE</scope>
</reference>